<reference evidence="4" key="1">
    <citation type="submission" date="2021-01" db="EMBL/GenBank/DDBJ databases">
        <title>Phytophthora aleatoria, a newly-described species from Pinus radiata is distinct from Phytophthora cactorum isolates based on comparative genomics.</title>
        <authorList>
            <person name="Mcdougal R."/>
            <person name="Panda P."/>
            <person name="Williams N."/>
            <person name="Studholme D.J."/>
        </authorList>
    </citation>
    <scope>NUCLEOTIDE SEQUENCE</scope>
    <source>
        <strain evidence="4">NZFS 3830</strain>
    </source>
</reference>
<feature type="compositionally biased region" description="Basic and acidic residues" evidence="1">
    <location>
        <begin position="638"/>
        <end position="653"/>
    </location>
</feature>
<feature type="domain" description="TOG" evidence="3">
    <location>
        <begin position="52"/>
        <end position="283"/>
    </location>
</feature>
<organism evidence="4 5">
    <name type="scientific">Phytophthora cactorum</name>
    <dbReference type="NCBI Taxonomy" id="29920"/>
    <lineage>
        <taxon>Eukaryota</taxon>
        <taxon>Sar</taxon>
        <taxon>Stramenopiles</taxon>
        <taxon>Oomycota</taxon>
        <taxon>Peronosporomycetes</taxon>
        <taxon>Peronosporales</taxon>
        <taxon>Peronosporaceae</taxon>
        <taxon>Phytophthora</taxon>
    </lineage>
</organism>
<feature type="region of interest" description="Disordered" evidence="1">
    <location>
        <begin position="787"/>
        <end position="874"/>
    </location>
</feature>
<dbReference type="OrthoDB" id="71285at2759"/>
<keyword evidence="2" id="KW-1133">Transmembrane helix</keyword>
<proteinExistence type="predicted"/>
<keyword evidence="2" id="KW-0812">Transmembrane</keyword>
<keyword evidence="2" id="KW-0472">Membrane</keyword>
<evidence type="ECO:0000259" key="3">
    <source>
        <dbReference type="SMART" id="SM01349"/>
    </source>
</evidence>
<feature type="compositionally biased region" description="Polar residues" evidence="1">
    <location>
        <begin position="727"/>
        <end position="749"/>
    </location>
</feature>
<feature type="compositionally biased region" description="Low complexity" evidence="1">
    <location>
        <begin position="345"/>
        <end position="363"/>
    </location>
</feature>
<dbReference type="SMART" id="SM01349">
    <property type="entry name" value="TOG"/>
    <property type="match status" value="1"/>
</dbReference>
<dbReference type="AlphaFoldDB" id="A0A8T1UHJ4"/>
<feature type="compositionally biased region" description="Basic and acidic residues" evidence="1">
    <location>
        <begin position="314"/>
        <end position="324"/>
    </location>
</feature>
<feature type="compositionally biased region" description="Polar residues" evidence="1">
    <location>
        <begin position="401"/>
        <end position="412"/>
    </location>
</feature>
<dbReference type="InterPro" id="IPR024395">
    <property type="entry name" value="CLASP_N_dom"/>
</dbReference>
<dbReference type="Proteomes" id="UP000688947">
    <property type="component" value="Unassembled WGS sequence"/>
</dbReference>
<feature type="compositionally biased region" description="Acidic residues" evidence="1">
    <location>
        <begin position="750"/>
        <end position="760"/>
    </location>
</feature>
<dbReference type="Pfam" id="PF12348">
    <property type="entry name" value="CLASP_N"/>
    <property type="match status" value="1"/>
</dbReference>
<comment type="caution">
    <text evidence="4">The sequence shown here is derived from an EMBL/GenBank/DDBJ whole genome shotgun (WGS) entry which is preliminary data.</text>
</comment>
<feature type="compositionally biased region" description="Low complexity" evidence="1">
    <location>
        <begin position="294"/>
        <end position="306"/>
    </location>
</feature>
<name>A0A8T1UHJ4_9STRA</name>
<evidence type="ECO:0000256" key="1">
    <source>
        <dbReference type="SAM" id="MobiDB-lite"/>
    </source>
</evidence>
<dbReference type="InterPro" id="IPR034085">
    <property type="entry name" value="TOG"/>
</dbReference>
<feature type="compositionally biased region" description="Low complexity" evidence="1">
    <location>
        <begin position="459"/>
        <end position="496"/>
    </location>
</feature>
<protein>
    <recommendedName>
        <fullName evidence="3">TOG domain-containing protein</fullName>
    </recommendedName>
</protein>
<evidence type="ECO:0000313" key="4">
    <source>
        <dbReference type="EMBL" id="KAG6959935.1"/>
    </source>
</evidence>
<feature type="compositionally biased region" description="Low complexity" evidence="1">
    <location>
        <begin position="429"/>
        <end position="440"/>
    </location>
</feature>
<sequence>MNLSFECCSSSSDIRVRTRCAKDALGQAESSTAATWAFQSVCKYGETRSTGEHAPPVQETQKLLSYPGTNWQDCSSAVDELATAVEAIGPSTSRKDAARLLLSLSVSIGTQLASLRSRLVKDTCECLLRIVKVMERDFQDMANALLPQVIGTAKSALAAIRQPGSKLMCKMSEVVRYDLSLLKKIYMPLMQDKARVLVLEQLGIIFVYWSDNEVLPFKSDVLDIIRGGLEDQHEKVRKTAREVLTRFSTRWSERVDELVDIPSSQSKALLVSEHRDSPLAEAILKEYPELSNTLSRSRSSFTQSRTSSRKSPRHQREQNIEIHVSKTPPPKRREQQEVTIPETNSVEATTSTSTRRTASSPESTAREKSAASRRLFDNPDVSFGGDDDQQDDALEGFDGSQMHTTTKSQTVQPLAPEIGNTPSPPPAIPSRARSSSTSSIEGASLRHPGVRKLQETKIPSPLSRSPSLLSQKRLESPSSSTSSPKLRPSLLPRPGSFTLKARGSSGPSTPVGSAKFEEADANPLSASDEYFSKPIPSSIATPTPPPPSTDNVTLRSRRRVFVHQDQEDSPLQIYAPELSSPELPTSEEFVRPQKVETPVSIVCKSSEDQKTPPPLHEPLYAGYTDEADDIGHLTEGSGHIESDTEWNHRRLDYSGHAGSEEEEDQQKTSFVAKSDTFPDEWHLDDGPRHKFELEDEIGSRLSDDDQDPVEFVGAVEDEQKPLMNEPEMSQTVSLENVDSSRQEYFTVQTDYEEEEDDDEHEGLITENTPNDALTGLLNVRAEMTRLREVTRNEETSYNVPFSGRQEPSTRYTVNTADAADESEESLPVTSTVLWEDPTTKKPSYLERLTHADHSARSPLIAPPADAPRGENERGDFMKQLSPLQAFEPAFNEEHEQLEDKDFLALQAQSPSPPPIFERATAKNDEPKTGSVDFAKASQIVENYSLQAEPNAGLQESQHQEPFIAHDDQAGRFDAAEKLFAAKEVLDFYDRPQSPHERYVAPQLPEQGRCMQSQPRYPAPTRMGAKLAPTFERNVVTEAKLVSAFEQNVAAEDVDDALKVAPAESMIETDDADERALEMMKTLPTWADERALEQAVEETLPPAYQPVPSFVESMLPATTAKNKHDIDKTPMNAVPERNPPPAKLSWIYSFGISLVMLLSAIFCIAGLLHAAKKVNESHEYHLDLKARIGRFESSIAESHKKVLKLEKDYAIWSEYVRKLTEEDEANALMQLQALHIEVQKWQQDMHKDLVQFRQALSVDSIEEAFANLRVNDTKQIEE</sequence>
<feature type="compositionally biased region" description="Polar residues" evidence="1">
    <location>
        <begin position="795"/>
        <end position="815"/>
    </location>
</feature>
<evidence type="ECO:0000256" key="2">
    <source>
        <dbReference type="SAM" id="Phobius"/>
    </source>
</evidence>
<feature type="compositionally biased region" description="Basic and acidic residues" evidence="1">
    <location>
        <begin position="837"/>
        <end position="855"/>
    </location>
</feature>
<feature type="region of interest" description="Disordered" evidence="1">
    <location>
        <begin position="716"/>
        <end position="771"/>
    </location>
</feature>
<accession>A0A8T1UHJ4</accession>
<evidence type="ECO:0000313" key="5">
    <source>
        <dbReference type="Proteomes" id="UP000688947"/>
    </source>
</evidence>
<gene>
    <name evidence="4" type="ORF">JG687_00008497</name>
</gene>
<feature type="compositionally biased region" description="Basic and acidic residues" evidence="1">
    <location>
        <begin position="364"/>
        <end position="377"/>
    </location>
</feature>
<feature type="region of interest" description="Disordered" evidence="1">
    <location>
        <begin position="628"/>
        <end position="687"/>
    </location>
</feature>
<feature type="region of interest" description="Disordered" evidence="1">
    <location>
        <begin position="294"/>
        <end position="557"/>
    </location>
</feature>
<dbReference type="VEuPathDB" id="FungiDB:PC110_g9109"/>
<feature type="compositionally biased region" description="Acidic residues" evidence="1">
    <location>
        <begin position="385"/>
        <end position="395"/>
    </location>
</feature>
<feature type="transmembrane region" description="Helical" evidence="2">
    <location>
        <begin position="1145"/>
        <end position="1167"/>
    </location>
</feature>
<feature type="region of interest" description="Disordered" evidence="1">
    <location>
        <begin position="907"/>
        <end position="929"/>
    </location>
</feature>
<dbReference type="EMBL" id="JAENGZ010000410">
    <property type="protein sequence ID" value="KAG6959935.1"/>
    <property type="molecule type" value="Genomic_DNA"/>
</dbReference>